<name>A0ABT5FDN2_9GAMM</name>
<organism evidence="3 4">
    <name type="scientific">Psychrosphaera algicola</name>
    <dbReference type="NCBI Taxonomy" id="3023714"/>
    <lineage>
        <taxon>Bacteria</taxon>
        <taxon>Pseudomonadati</taxon>
        <taxon>Pseudomonadota</taxon>
        <taxon>Gammaproteobacteria</taxon>
        <taxon>Alteromonadales</taxon>
        <taxon>Pseudoalteromonadaceae</taxon>
        <taxon>Psychrosphaera</taxon>
    </lineage>
</organism>
<keyword evidence="1" id="KW-0378">Hydrolase</keyword>
<dbReference type="RefSeq" id="WP_272180317.1">
    <property type="nucleotide sequence ID" value="NZ_JAQOMS010000002.1"/>
</dbReference>
<proteinExistence type="predicted"/>
<evidence type="ECO:0000259" key="2">
    <source>
        <dbReference type="Pfam" id="PF00326"/>
    </source>
</evidence>
<dbReference type="PANTHER" id="PTHR42776">
    <property type="entry name" value="SERINE PEPTIDASE S9 FAMILY MEMBER"/>
    <property type="match status" value="1"/>
</dbReference>
<sequence>MDEDNYYAQVQLKMEAAFPNQAIQIASKTADSTEWLIHVSSDKHPGKYYIFNQFDGSLKFVVNRADWIDPKEMPTTHAIRFNARDGLEIGGYLTVPNGKSAKNLPLIILPHGGPHGPRDVWGWNSERNILANAGYAVLAVNYRGSGGFGRNFQYDWYGHWGLEMQDDLTDATYWAINSGIANVDRVCIYGASYGGYATLMGLVKEPDLYKCGIGYVGVYDLNVMMYTGDVAMRKAGKSYLNWALGDTEEKRRAQSPAPNAEKINSPVFLMHGMLDYRAHFENYVVMRDALLEQDHRFETLLIPRAGHGARDQSSRKQIFCRMLDFFDRHIGEKPDPMRAPSTDCDVEGVDPLPFEYFAGKGAYK</sequence>
<evidence type="ECO:0000256" key="1">
    <source>
        <dbReference type="ARBA" id="ARBA00022801"/>
    </source>
</evidence>
<evidence type="ECO:0000313" key="4">
    <source>
        <dbReference type="Proteomes" id="UP001528411"/>
    </source>
</evidence>
<dbReference type="Gene3D" id="3.40.50.1820">
    <property type="entry name" value="alpha/beta hydrolase"/>
    <property type="match status" value="1"/>
</dbReference>
<dbReference type="SUPFAM" id="SSF53474">
    <property type="entry name" value="alpha/beta-Hydrolases"/>
    <property type="match status" value="1"/>
</dbReference>
<dbReference type="InterPro" id="IPR029058">
    <property type="entry name" value="AB_hydrolase_fold"/>
</dbReference>
<evidence type="ECO:0000313" key="3">
    <source>
        <dbReference type="EMBL" id="MDC2888740.1"/>
    </source>
</evidence>
<gene>
    <name evidence="3" type="ORF">PN838_08125</name>
</gene>
<protein>
    <submittedName>
        <fullName evidence="3">Prolyl oligopeptidase family serine peptidase</fullName>
    </submittedName>
</protein>
<keyword evidence="4" id="KW-1185">Reference proteome</keyword>
<comment type="caution">
    <text evidence="3">The sequence shown here is derived from an EMBL/GenBank/DDBJ whole genome shotgun (WGS) entry which is preliminary data.</text>
</comment>
<dbReference type="Proteomes" id="UP001528411">
    <property type="component" value="Unassembled WGS sequence"/>
</dbReference>
<accession>A0ABT5FDN2</accession>
<dbReference type="InterPro" id="IPR001375">
    <property type="entry name" value="Peptidase_S9_cat"/>
</dbReference>
<reference evidence="3 4" key="1">
    <citation type="submission" date="2023-01" db="EMBL/GenBank/DDBJ databases">
        <title>Psychrosphaera sp. nov., isolated from marine algae.</title>
        <authorList>
            <person name="Bayburt H."/>
            <person name="Choi B.J."/>
            <person name="Kim J.M."/>
            <person name="Choi D.G."/>
            <person name="Jeon C.O."/>
        </authorList>
    </citation>
    <scope>NUCLEOTIDE SEQUENCE [LARGE SCALE GENOMIC DNA]</scope>
    <source>
        <strain evidence="3 4">G1-22</strain>
    </source>
</reference>
<dbReference type="PANTHER" id="PTHR42776:SF27">
    <property type="entry name" value="DIPEPTIDYL PEPTIDASE FAMILY MEMBER 6"/>
    <property type="match status" value="1"/>
</dbReference>
<dbReference type="EMBL" id="JAQOMS010000002">
    <property type="protein sequence ID" value="MDC2888740.1"/>
    <property type="molecule type" value="Genomic_DNA"/>
</dbReference>
<feature type="domain" description="Peptidase S9 prolyl oligopeptidase catalytic" evidence="2">
    <location>
        <begin position="124"/>
        <end position="332"/>
    </location>
</feature>
<dbReference type="Pfam" id="PF00326">
    <property type="entry name" value="Peptidase_S9"/>
    <property type="match status" value="1"/>
</dbReference>